<feature type="compositionally biased region" description="Polar residues" evidence="1">
    <location>
        <begin position="70"/>
        <end position="95"/>
    </location>
</feature>
<dbReference type="RefSeq" id="WP_145084248.1">
    <property type="nucleotide sequence ID" value="NZ_CP036298.1"/>
</dbReference>
<dbReference type="Proteomes" id="UP000318017">
    <property type="component" value="Chromosome"/>
</dbReference>
<evidence type="ECO:0000313" key="3">
    <source>
        <dbReference type="Proteomes" id="UP000318017"/>
    </source>
</evidence>
<feature type="region of interest" description="Disordered" evidence="1">
    <location>
        <begin position="67"/>
        <end position="102"/>
    </location>
</feature>
<keyword evidence="3" id="KW-1185">Reference proteome</keyword>
<dbReference type="EMBL" id="CP036298">
    <property type="protein sequence ID" value="QDV27210.1"/>
    <property type="molecule type" value="Genomic_DNA"/>
</dbReference>
<organism evidence="2 3">
    <name type="scientific">Aureliella helgolandensis</name>
    <dbReference type="NCBI Taxonomy" id="2527968"/>
    <lineage>
        <taxon>Bacteria</taxon>
        <taxon>Pseudomonadati</taxon>
        <taxon>Planctomycetota</taxon>
        <taxon>Planctomycetia</taxon>
        <taxon>Pirellulales</taxon>
        <taxon>Pirellulaceae</taxon>
        <taxon>Aureliella</taxon>
    </lineage>
</organism>
<proteinExistence type="predicted"/>
<evidence type="ECO:0000313" key="2">
    <source>
        <dbReference type="EMBL" id="QDV27210.1"/>
    </source>
</evidence>
<gene>
    <name evidence="2" type="ORF">Q31a_55980</name>
</gene>
<accession>A0A518GF76</accession>
<protein>
    <submittedName>
        <fullName evidence="2">Uncharacterized protein</fullName>
    </submittedName>
</protein>
<sequence>MAGKRKRRTSGASAFLLEAFTLIGIVAIAQPTWTRGLIEPLEAAESNTLGTTSILSNWVKPLNEIPPQSAAETSIPSTEPTRPTQSILPPVQVQSHPAAFQQAPALQEPSAQVAPNSNWTEPQVQRPTYPPTPSVWVQPFGYSARRVPLYDGAAYREPVKPPSQWTPHVELY</sequence>
<dbReference type="AlphaFoldDB" id="A0A518GF76"/>
<evidence type="ECO:0000256" key="1">
    <source>
        <dbReference type="SAM" id="MobiDB-lite"/>
    </source>
</evidence>
<dbReference type="KEGG" id="ahel:Q31a_55980"/>
<reference evidence="2 3" key="1">
    <citation type="submission" date="2019-02" db="EMBL/GenBank/DDBJ databases">
        <title>Deep-cultivation of Planctomycetes and their phenomic and genomic characterization uncovers novel biology.</title>
        <authorList>
            <person name="Wiegand S."/>
            <person name="Jogler M."/>
            <person name="Boedeker C."/>
            <person name="Pinto D."/>
            <person name="Vollmers J."/>
            <person name="Rivas-Marin E."/>
            <person name="Kohn T."/>
            <person name="Peeters S.H."/>
            <person name="Heuer A."/>
            <person name="Rast P."/>
            <person name="Oberbeckmann S."/>
            <person name="Bunk B."/>
            <person name="Jeske O."/>
            <person name="Meyerdierks A."/>
            <person name="Storesund J.E."/>
            <person name="Kallscheuer N."/>
            <person name="Luecker S."/>
            <person name="Lage O.M."/>
            <person name="Pohl T."/>
            <person name="Merkel B.J."/>
            <person name="Hornburger P."/>
            <person name="Mueller R.-W."/>
            <person name="Bruemmer F."/>
            <person name="Labrenz M."/>
            <person name="Spormann A.M."/>
            <person name="Op den Camp H."/>
            <person name="Overmann J."/>
            <person name="Amann R."/>
            <person name="Jetten M.S.M."/>
            <person name="Mascher T."/>
            <person name="Medema M.H."/>
            <person name="Devos D.P."/>
            <person name="Kaster A.-K."/>
            <person name="Ovreas L."/>
            <person name="Rohde M."/>
            <person name="Galperin M.Y."/>
            <person name="Jogler C."/>
        </authorList>
    </citation>
    <scope>NUCLEOTIDE SEQUENCE [LARGE SCALE GENOMIC DNA]</scope>
    <source>
        <strain evidence="2 3">Q31a</strain>
    </source>
</reference>
<name>A0A518GF76_9BACT</name>